<dbReference type="SMART" id="SM00717">
    <property type="entry name" value="SANT"/>
    <property type="match status" value="2"/>
</dbReference>
<evidence type="ECO:0000259" key="7">
    <source>
        <dbReference type="PROSITE" id="PS50090"/>
    </source>
</evidence>
<comment type="subcellular location">
    <subcellularLocation>
        <location evidence="1">Nucleus</location>
    </subcellularLocation>
</comment>
<evidence type="ECO:0000256" key="3">
    <source>
        <dbReference type="ARBA" id="ARBA00023015"/>
    </source>
</evidence>
<evidence type="ECO:0000256" key="1">
    <source>
        <dbReference type="ARBA" id="ARBA00004123"/>
    </source>
</evidence>
<dbReference type="EMBL" id="JAUIZM010000011">
    <property type="protein sequence ID" value="KAK1356437.1"/>
    <property type="molecule type" value="Genomic_DNA"/>
</dbReference>
<keyword evidence="3" id="KW-0805">Transcription regulation</keyword>
<evidence type="ECO:0000256" key="6">
    <source>
        <dbReference type="ARBA" id="ARBA00023242"/>
    </source>
</evidence>
<dbReference type="PANTHER" id="PTHR47997:SF31">
    <property type="entry name" value="MYB TRANSCRIPTION FACTOR"/>
    <property type="match status" value="1"/>
</dbReference>
<dbReference type="FunFam" id="1.10.10.60:FF:000185">
    <property type="entry name" value="MYB transcription factor"/>
    <property type="match status" value="1"/>
</dbReference>
<name>A0AAD8GW56_9APIA</name>
<gene>
    <name evidence="9" type="ORF">POM88_049693</name>
</gene>
<keyword evidence="4" id="KW-0238">DNA-binding</keyword>
<dbReference type="InterPro" id="IPR017930">
    <property type="entry name" value="Myb_dom"/>
</dbReference>
<evidence type="ECO:0000256" key="2">
    <source>
        <dbReference type="ARBA" id="ARBA00022737"/>
    </source>
</evidence>
<dbReference type="Gene3D" id="1.10.10.60">
    <property type="entry name" value="Homeodomain-like"/>
    <property type="match status" value="2"/>
</dbReference>
<dbReference type="GO" id="GO:0005634">
    <property type="term" value="C:nucleus"/>
    <property type="evidence" value="ECO:0007669"/>
    <property type="project" value="UniProtKB-SubCell"/>
</dbReference>
<evidence type="ECO:0000313" key="9">
    <source>
        <dbReference type="EMBL" id="KAK1356437.1"/>
    </source>
</evidence>
<dbReference type="PROSITE" id="PS50090">
    <property type="entry name" value="MYB_LIKE"/>
    <property type="match status" value="2"/>
</dbReference>
<dbReference type="GO" id="GO:0003677">
    <property type="term" value="F:DNA binding"/>
    <property type="evidence" value="ECO:0007669"/>
    <property type="project" value="UniProtKB-KW"/>
</dbReference>
<reference evidence="9" key="1">
    <citation type="submission" date="2023-02" db="EMBL/GenBank/DDBJ databases">
        <title>Genome of toxic invasive species Heracleum sosnowskyi carries increased number of genes despite the absence of recent whole-genome duplications.</title>
        <authorList>
            <person name="Schelkunov M."/>
            <person name="Shtratnikova V."/>
            <person name="Makarenko M."/>
            <person name="Klepikova A."/>
            <person name="Omelchenko D."/>
            <person name="Novikova G."/>
            <person name="Obukhova E."/>
            <person name="Bogdanov V."/>
            <person name="Penin A."/>
            <person name="Logacheva M."/>
        </authorList>
    </citation>
    <scope>NUCLEOTIDE SEQUENCE</scope>
    <source>
        <strain evidence="9">Hsosn_3</strain>
        <tissue evidence="9">Leaf</tissue>
    </source>
</reference>
<feature type="domain" description="HTH myb-type" evidence="8">
    <location>
        <begin position="62"/>
        <end position="116"/>
    </location>
</feature>
<dbReference type="AlphaFoldDB" id="A0AAD8GW56"/>
<evidence type="ECO:0000259" key="8">
    <source>
        <dbReference type="PROSITE" id="PS51294"/>
    </source>
</evidence>
<feature type="domain" description="HTH myb-type" evidence="8">
    <location>
        <begin position="9"/>
        <end position="61"/>
    </location>
</feature>
<dbReference type="SUPFAM" id="SSF46689">
    <property type="entry name" value="Homeodomain-like"/>
    <property type="match status" value="1"/>
</dbReference>
<feature type="domain" description="Myb-like" evidence="7">
    <location>
        <begin position="9"/>
        <end position="61"/>
    </location>
</feature>
<keyword evidence="2" id="KW-0677">Repeat</keyword>
<dbReference type="InterPro" id="IPR001005">
    <property type="entry name" value="SANT/Myb"/>
</dbReference>
<dbReference type="Pfam" id="PF00249">
    <property type="entry name" value="Myb_DNA-binding"/>
    <property type="match status" value="2"/>
</dbReference>
<protein>
    <submittedName>
        <fullName evidence="9">Transcription factor MYB86</fullName>
    </submittedName>
</protein>
<evidence type="ECO:0000256" key="5">
    <source>
        <dbReference type="ARBA" id="ARBA00023163"/>
    </source>
</evidence>
<proteinExistence type="predicted"/>
<evidence type="ECO:0000313" key="10">
    <source>
        <dbReference type="Proteomes" id="UP001237642"/>
    </source>
</evidence>
<keyword evidence="10" id="KW-1185">Reference proteome</keyword>
<dbReference type="CDD" id="cd00167">
    <property type="entry name" value="SANT"/>
    <property type="match status" value="2"/>
</dbReference>
<reference evidence="9" key="2">
    <citation type="submission" date="2023-05" db="EMBL/GenBank/DDBJ databases">
        <authorList>
            <person name="Schelkunov M.I."/>
        </authorList>
    </citation>
    <scope>NUCLEOTIDE SEQUENCE</scope>
    <source>
        <strain evidence="9">Hsosn_3</strain>
        <tissue evidence="9">Leaf</tissue>
    </source>
</reference>
<accession>A0AAD8GW56</accession>
<evidence type="ECO:0000256" key="4">
    <source>
        <dbReference type="ARBA" id="ARBA00023125"/>
    </source>
</evidence>
<comment type="caution">
    <text evidence="9">The sequence shown here is derived from an EMBL/GenBank/DDBJ whole genome shotgun (WGS) entry which is preliminary data.</text>
</comment>
<dbReference type="PROSITE" id="PS51294">
    <property type="entry name" value="HTH_MYB"/>
    <property type="match status" value="2"/>
</dbReference>
<feature type="domain" description="Myb-like" evidence="7">
    <location>
        <begin position="62"/>
        <end position="112"/>
    </location>
</feature>
<dbReference type="PANTHER" id="PTHR47997">
    <property type="entry name" value="MYB DOMAIN PROTEIN 55"/>
    <property type="match status" value="1"/>
</dbReference>
<dbReference type="InterPro" id="IPR009057">
    <property type="entry name" value="Homeodomain-like_sf"/>
</dbReference>
<keyword evidence="5" id="KW-0804">Transcription</keyword>
<dbReference type="InterPro" id="IPR051953">
    <property type="entry name" value="Plant_SW-associated_TFs"/>
</dbReference>
<sequence length="327" mass="37121">MGHHSCCNQQKVKRGLWSPEEDEKLIRYITNNGYGCWSEVPEKAGLQRCGKSCRLRWINYLRPDIRRGRFTPEEEKLIISLHSSVGNRWAHIASHLPGRTDNEIKNYWNSWIKKKIRKPNSSSTTSTTIITPLPPPPPPADTIITNTIQHSQFNFNFTNQLEFLSQNFEAKPHFLQENTLFSAQNPIFMFETTSSLNAINGDISQGNETFFHGATDLQSDQPWNHQQQLMLPPAILPSFTTAANLDSIYLPPMIDNTEVQSKNSMIDNVAKFNNVALAELNDWVEITQQSACPSYLFWEGTAFGEEETVTNYNSDMGALLTSFSSSL</sequence>
<dbReference type="FunFam" id="1.10.10.60:FF:000348">
    <property type="entry name" value="Transcription factor MYB26"/>
    <property type="match status" value="1"/>
</dbReference>
<dbReference type="Proteomes" id="UP001237642">
    <property type="component" value="Unassembled WGS sequence"/>
</dbReference>
<keyword evidence="6" id="KW-0539">Nucleus</keyword>
<organism evidence="9 10">
    <name type="scientific">Heracleum sosnowskyi</name>
    <dbReference type="NCBI Taxonomy" id="360622"/>
    <lineage>
        <taxon>Eukaryota</taxon>
        <taxon>Viridiplantae</taxon>
        <taxon>Streptophyta</taxon>
        <taxon>Embryophyta</taxon>
        <taxon>Tracheophyta</taxon>
        <taxon>Spermatophyta</taxon>
        <taxon>Magnoliopsida</taxon>
        <taxon>eudicotyledons</taxon>
        <taxon>Gunneridae</taxon>
        <taxon>Pentapetalae</taxon>
        <taxon>asterids</taxon>
        <taxon>campanulids</taxon>
        <taxon>Apiales</taxon>
        <taxon>Apiaceae</taxon>
        <taxon>Apioideae</taxon>
        <taxon>apioid superclade</taxon>
        <taxon>Tordylieae</taxon>
        <taxon>Tordyliinae</taxon>
        <taxon>Heracleum</taxon>
    </lineage>
</organism>